<dbReference type="Pfam" id="PF01150">
    <property type="entry name" value="GDA1_CD39"/>
    <property type="match status" value="1"/>
</dbReference>
<organism evidence="3 4">
    <name type="scientific">Marasmius crinis-equi</name>
    <dbReference type="NCBI Taxonomy" id="585013"/>
    <lineage>
        <taxon>Eukaryota</taxon>
        <taxon>Fungi</taxon>
        <taxon>Dikarya</taxon>
        <taxon>Basidiomycota</taxon>
        <taxon>Agaricomycotina</taxon>
        <taxon>Agaricomycetes</taxon>
        <taxon>Agaricomycetidae</taxon>
        <taxon>Agaricales</taxon>
        <taxon>Marasmiineae</taxon>
        <taxon>Marasmiaceae</taxon>
        <taxon>Marasmius</taxon>
    </lineage>
</organism>
<dbReference type="Gene3D" id="3.30.420.150">
    <property type="entry name" value="Exopolyphosphatase. Domain 2"/>
    <property type="match status" value="1"/>
</dbReference>
<accession>A0ABR3FBX5</accession>
<gene>
    <name evidence="3" type="primary">GDA1_1</name>
    <name evidence="3" type="ORF">V5O48_009158</name>
</gene>
<proteinExistence type="inferred from homology"/>
<evidence type="ECO:0000256" key="1">
    <source>
        <dbReference type="ARBA" id="ARBA00009283"/>
    </source>
</evidence>
<dbReference type="Gene3D" id="3.30.420.40">
    <property type="match status" value="1"/>
</dbReference>
<protein>
    <submittedName>
        <fullName evidence="3">Guanosine-diphosphatase</fullName>
        <ecNumber evidence="3">3.6.1.42</ecNumber>
    </submittedName>
</protein>
<dbReference type="InterPro" id="IPR000407">
    <property type="entry name" value="GDA1_CD39_NTPase"/>
</dbReference>
<keyword evidence="2 3" id="KW-0378">Hydrolase</keyword>
<comment type="similarity">
    <text evidence="1">Belongs to the GDA1/CD39 NTPase family.</text>
</comment>
<evidence type="ECO:0000313" key="3">
    <source>
        <dbReference type="EMBL" id="KAL0572804.1"/>
    </source>
</evidence>
<name>A0ABR3FBX5_9AGAR</name>
<keyword evidence="4" id="KW-1185">Reference proteome</keyword>
<evidence type="ECO:0000313" key="4">
    <source>
        <dbReference type="Proteomes" id="UP001465976"/>
    </source>
</evidence>
<comment type="caution">
    <text evidence="3">The sequence shown here is derived from an EMBL/GenBank/DDBJ whole genome shotgun (WGS) entry which is preliminary data.</text>
</comment>
<dbReference type="EMBL" id="JBAHYK010000581">
    <property type="protein sequence ID" value="KAL0572804.1"/>
    <property type="molecule type" value="Genomic_DNA"/>
</dbReference>
<sequence length="114" mass="12319">MTTASNPPEEAVTLKIFNIASSAQIVSEGPTVRKSFPSSSSEELKGRPKYCLNLILMYALLRLGYEFGTEKHVTVEKKVEGTELGVGWCLGAIIGMGVSDLRGRGGALSIRFVR</sequence>
<dbReference type="Proteomes" id="UP001465976">
    <property type="component" value="Unassembled WGS sequence"/>
</dbReference>
<dbReference type="EC" id="3.6.1.42" evidence="3"/>
<evidence type="ECO:0000256" key="2">
    <source>
        <dbReference type="ARBA" id="ARBA00022801"/>
    </source>
</evidence>
<dbReference type="GO" id="GO:0004382">
    <property type="term" value="F:GDP phosphatase activity"/>
    <property type="evidence" value="ECO:0007669"/>
    <property type="project" value="UniProtKB-EC"/>
</dbReference>
<reference evidence="3 4" key="1">
    <citation type="submission" date="2024-02" db="EMBL/GenBank/DDBJ databases">
        <title>A draft genome for the cacao thread blight pathogen Marasmius crinis-equi.</title>
        <authorList>
            <person name="Cohen S.P."/>
            <person name="Baruah I.K."/>
            <person name="Amoako-Attah I."/>
            <person name="Bukari Y."/>
            <person name="Meinhardt L.W."/>
            <person name="Bailey B.A."/>
        </authorList>
    </citation>
    <scope>NUCLEOTIDE SEQUENCE [LARGE SCALE GENOMIC DNA]</scope>
    <source>
        <strain evidence="3 4">GH-76</strain>
    </source>
</reference>